<gene>
    <name evidence="2" type="ORF">I7412_32120</name>
</gene>
<dbReference type="InterPro" id="IPR009081">
    <property type="entry name" value="PP-bd_ACP"/>
</dbReference>
<feature type="domain" description="Carrier" evidence="1">
    <location>
        <begin position="1"/>
        <end position="74"/>
    </location>
</feature>
<evidence type="ECO:0000259" key="1">
    <source>
        <dbReference type="PROSITE" id="PS50075"/>
    </source>
</evidence>
<dbReference type="RefSeq" id="WP_203004326.1">
    <property type="nucleotide sequence ID" value="NZ_JADWYU010000125.1"/>
</dbReference>
<organism evidence="2 3">
    <name type="scientific">Frankia nepalensis</name>
    <dbReference type="NCBI Taxonomy" id="1836974"/>
    <lineage>
        <taxon>Bacteria</taxon>
        <taxon>Bacillati</taxon>
        <taxon>Actinomycetota</taxon>
        <taxon>Actinomycetes</taxon>
        <taxon>Frankiales</taxon>
        <taxon>Frankiaceae</taxon>
        <taxon>Frankia</taxon>
    </lineage>
</organism>
<protein>
    <submittedName>
        <fullName evidence="2">Acyl carrier protein</fullName>
    </submittedName>
</protein>
<proteinExistence type="predicted"/>
<name>A0A937UV00_9ACTN</name>
<dbReference type="Proteomes" id="UP000604475">
    <property type="component" value="Unassembled WGS sequence"/>
</dbReference>
<reference evidence="2" key="1">
    <citation type="submission" date="2020-12" db="EMBL/GenBank/DDBJ databases">
        <title>Genomic characterization of non-nitrogen-fixing Frankia strains.</title>
        <authorList>
            <person name="Carlos-Shanley C."/>
            <person name="Guerra T."/>
            <person name="Hahn D."/>
        </authorList>
    </citation>
    <scope>NUCLEOTIDE SEQUENCE</scope>
    <source>
        <strain evidence="2">CN6</strain>
    </source>
</reference>
<dbReference type="Pfam" id="PF00550">
    <property type="entry name" value="PP-binding"/>
    <property type="match status" value="1"/>
</dbReference>
<comment type="caution">
    <text evidence="2">The sequence shown here is derived from an EMBL/GenBank/DDBJ whole genome shotgun (WGS) entry which is preliminary data.</text>
</comment>
<dbReference type="Gene3D" id="1.10.1200.10">
    <property type="entry name" value="ACP-like"/>
    <property type="match status" value="1"/>
</dbReference>
<dbReference type="InterPro" id="IPR036736">
    <property type="entry name" value="ACP-like_sf"/>
</dbReference>
<keyword evidence="3" id="KW-1185">Reference proteome</keyword>
<dbReference type="AlphaFoldDB" id="A0A937UV00"/>
<evidence type="ECO:0000313" key="2">
    <source>
        <dbReference type="EMBL" id="MBL7631726.1"/>
    </source>
</evidence>
<sequence>MQERLRRVFREIFADDALTLADDTTAADIPAWDSLAHINLMFAIENEFGVEIPDERLGSFANVGELRRYLEEHLPVS</sequence>
<evidence type="ECO:0000313" key="3">
    <source>
        <dbReference type="Proteomes" id="UP000604475"/>
    </source>
</evidence>
<accession>A0A937UV00</accession>
<dbReference type="SUPFAM" id="SSF47336">
    <property type="entry name" value="ACP-like"/>
    <property type="match status" value="1"/>
</dbReference>
<dbReference type="EMBL" id="JAEACQ010000282">
    <property type="protein sequence ID" value="MBL7631726.1"/>
    <property type="molecule type" value="Genomic_DNA"/>
</dbReference>
<dbReference type="PROSITE" id="PS50075">
    <property type="entry name" value="CARRIER"/>
    <property type="match status" value="1"/>
</dbReference>